<gene>
    <name evidence="2" type="ORF">R3I93_007306</name>
</gene>
<evidence type="ECO:0008006" key="4">
    <source>
        <dbReference type="Google" id="ProtNLM"/>
    </source>
</evidence>
<sequence length="152" mass="16805">MRGLLILLSALLLLESTDGNKEYDQLSQHETVIVDKAIRVANQNYGSKHIDFASVLETNPDKKMLHVLLRSTLCDKKTPSVHRKDCVIQDKAKPQVSCVDCRGTMSCLLLKEMDKIKKTLSECSSSHHLLGAGHTLAQKTDEITQTGCLGCI</sequence>
<keyword evidence="1" id="KW-0732">Signal</keyword>
<evidence type="ECO:0000256" key="1">
    <source>
        <dbReference type="SAM" id="SignalP"/>
    </source>
</evidence>
<dbReference type="EMBL" id="JAYKXH010000007">
    <property type="protein sequence ID" value="KAK7163224.1"/>
    <property type="molecule type" value="Genomic_DNA"/>
</dbReference>
<organism evidence="2 3">
    <name type="scientific">Phoxinus phoxinus</name>
    <name type="common">Eurasian minnow</name>
    <dbReference type="NCBI Taxonomy" id="58324"/>
    <lineage>
        <taxon>Eukaryota</taxon>
        <taxon>Metazoa</taxon>
        <taxon>Chordata</taxon>
        <taxon>Craniata</taxon>
        <taxon>Vertebrata</taxon>
        <taxon>Euteleostomi</taxon>
        <taxon>Actinopterygii</taxon>
        <taxon>Neopterygii</taxon>
        <taxon>Teleostei</taxon>
        <taxon>Ostariophysi</taxon>
        <taxon>Cypriniformes</taxon>
        <taxon>Leuciscidae</taxon>
        <taxon>Phoxininae</taxon>
        <taxon>Phoxinus</taxon>
    </lineage>
</organism>
<protein>
    <recommendedName>
        <fullName evidence="4">Cystatin-like protein</fullName>
    </recommendedName>
</protein>
<name>A0AAN9D8H9_9TELE</name>
<evidence type="ECO:0000313" key="2">
    <source>
        <dbReference type="EMBL" id="KAK7163224.1"/>
    </source>
</evidence>
<comment type="caution">
    <text evidence="2">The sequence shown here is derived from an EMBL/GenBank/DDBJ whole genome shotgun (WGS) entry which is preliminary data.</text>
</comment>
<accession>A0AAN9D8H9</accession>
<dbReference type="AlphaFoldDB" id="A0AAN9D8H9"/>
<proteinExistence type="predicted"/>
<feature type="chain" id="PRO_5042964621" description="Cystatin-like protein" evidence="1">
    <location>
        <begin position="20"/>
        <end position="152"/>
    </location>
</feature>
<feature type="signal peptide" evidence="1">
    <location>
        <begin position="1"/>
        <end position="19"/>
    </location>
</feature>
<reference evidence="2 3" key="1">
    <citation type="submission" date="2024-02" db="EMBL/GenBank/DDBJ databases">
        <title>Chromosome-level genome assembly of the Eurasian Minnow (Phoxinus phoxinus).</title>
        <authorList>
            <person name="Oriowo T.O."/>
            <person name="Martin S."/>
            <person name="Stange M."/>
            <person name="Chrysostomakis Y."/>
            <person name="Brown T."/>
            <person name="Winkler S."/>
            <person name="Kukowka S."/>
            <person name="Myers E.W."/>
            <person name="Bohne A."/>
        </authorList>
    </citation>
    <scope>NUCLEOTIDE SEQUENCE [LARGE SCALE GENOMIC DNA]</scope>
    <source>
        <strain evidence="2">ZFMK-TIS-60720</strain>
        <tissue evidence="2">Whole Organism</tissue>
    </source>
</reference>
<dbReference type="Proteomes" id="UP001364617">
    <property type="component" value="Unassembled WGS sequence"/>
</dbReference>
<evidence type="ECO:0000313" key="3">
    <source>
        <dbReference type="Proteomes" id="UP001364617"/>
    </source>
</evidence>
<keyword evidence="3" id="KW-1185">Reference proteome</keyword>